<accession>A0A6A5UES5</accession>
<evidence type="ECO:0000256" key="1">
    <source>
        <dbReference type="SAM" id="SignalP"/>
    </source>
</evidence>
<keyword evidence="1" id="KW-0732">Signal</keyword>
<dbReference type="AlphaFoldDB" id="A0A6A5UES5"/>
<feature type="signal peptide" evidence="1">
    <location>
        <begin position="1"/>
        <end position="17"/>
    </location>
</feature>
<evidence type="ECO:0000313" key="3">
    <source>
        <dbReference type="Proteomes" id="UP000800035"/>
    </source>
</evidence>
<evidence type="ECO:0000313" key="2">
    <source>
        <dbReference type="EMBL" id="KAF1963713.1"/>
    </source>
</evidence>
<organism evidence="2 3">
    <name type="scientific">Byssothecium circinans</name>
    <dbReference type="NCBI Taxonomy" id="147558"/>
    <lineage>
        <taxon>Eukaryota</taxon>
        <taxon>Fungi</taxon>
        <taxon>Dikarya</taxon>
        <taxon>Ascomycota</taxon>
        <taxon>Pezizomycotina</taxon>
        <taxon>Dothideomycetes</taxon>
        <taxon>Pleosporomycetidae</taxon>
        <taxon>Pleosporales</taxon>
        <taxon>Massarineae</taxon>
        <taxon>Massarinaceae</taxon>
        <taxon>Byssothecium</taxon>
    </lineage>
</organism>
<protein>
    <submittedName>
        <fullName evidence="2">Uncharacterized protein</fullName>
    </submittedName>
</protein>
<keyword evidence="3" id="KW-1185">Reference proteome</keyword>
<name>A0A6A5UES5_9PLEO</name>
<dbReference type="EMBL" id="ML976977">
    <property type="protein sequence ID" value="KAF1963713.1"/>
    <property type="molecule type" value="Genomic_DNA"/>
</dbReference>
<proteinExistence type="predicted"/>
<dbReference type="Proteomes" id="UP000800035">
    <property type="component" value="Unassembled WGS sequence"/>
</dbReference>
<feature type="chain" id="PRO_5025597595" evidence="1">
    <location>
        <begin position="18"/>
        <end position="128"/>
    </location>
</feature>
<sequence>MLAFIAAAIMCITAIAARSLPSSLGNIRDASFNPSASGHGLIKRWKTPLPADDEVWDKAVCEGRNLLTEMKGSDVEAGATYHPPKDSAVSEFENFPRDSIQGIMFSRVANDSVQRRSSNDYYWNPPRD</sequence>
<gene>
    <name evidence="2" type="ORF">CC80DRAFT_541629</name>
</gene>
<reference evidence="2" key="1">
    <citation type="journal article" date="2020" name="Stud. Mycol.">
        <title>101 Dothideomycetes genomes: a test case for predicting lifestyles and emergence of pathogens.</title>
        <authorList>
            <person name="Haridas S."/>
            <person name="Albert R."/>
            <person name="Binder M."/>
            <person name="Bloem J."/>
            <person name="Labutti K."/>
            <person name="Salamov A."/>
            <person name="Andreopoulos B."/>
            <person name="Baker S."/>
            <person name="Barry K."/>
            <person name="Bills G."/>
            <person name="Bluhm B."/>
            <person name="Cannon C."/>
            <person name="Castanera R."/>
            <person name="Culley D."/>
            <person name="Daum C."/>
            <person name="Ezra D."/>
            <person name="Gonzalez J."/>
            <person name="Henrissat B."/>
            <person name="Kuo A."/>
            <person name="Liang C."/>
            <person name="Lipzen A."/>
            <person name="Lutzoni F."/>
            <person name="Magnuson J."/>
            <person name="Mondo S."/>
            <person name="Nolan M."/>
            <person name="Ohm R."/>
            <person name="Pangilinan J."/>
            <person name="Park H.-J."/>
            <person name="Ramirez L."/>
            <person name="Alfaro M."/>
            <person name="Sun H."/>
            <person name="Tritt A."/>
            <person name="Yoshinaga Y."/>
            <person name="Zwiers L.-H."/>
            <person name="Turgeon B."/>
            <person name="Goodwin S."/>
            <person name="Spatafora J."/>
            <person name="Crous P."/>
            <person name="Grigoriev I."/>
        </authorList>
    </citation>
    <scope>NUCLEOTIDE SEQUENCE</scope>
    <source>
        <strain evidence="2">CBS 675.92</strain>
    </source>
</reference>